<evidence type="ECO:0000256" key="6">
    <source>
        <dbReference type="SAM" id="MobiDB-lite"/>
    </source>
</evidence>
<evidence type="ECO:0000259" key="9">
    <source>
        <dbReference type="PROSITE" id="PS51180"/>
    </source>
</evidence>
<feature type="region of interest" description="Disordered" evidence="6">
    <location>
        <begin position="1089"/>
        <end position="1245"/>
    </location>
</feature>
<gene>
    <name evidence="10" type="ORF">HOLleu_41544</name>
</gene>
<dbReference type="PRINTS" id="PR00700">
    <property type="entry name" value="PRTYPHPHTASE"/>
</dbReference>
<keyword evidence="3" id="KW-0963">Cytoplasm</keyword>
<dbReference type="Gene3D" id="1.20.140.50">
    <property type="entry name" value="alix/aip1 like domains"/>
    <property type="match status" value="1"/>
</dbReference>
<feature type="compositionally biased region" description="Polar residues" evidence="6">
    <location>
        <begin position="1332"/>
        <end position="1352"/>
    </location>
</feature>
<dbReference type="InterPro" id="IPR000387">
    <property type="entry name" value="Tyr_Pase_dom"/>
</dbReference>
<comment type="subcellular location">
    <subcellularLocation>
        <location evidence="2">Cytoplasm</location>
    </subcellularLocation>
    <subcellularLocation>
        <location evidence="1">Endosome</location>
    </subcellularLocation>
</comment>
<dbReference type="CDD" id="cd09234">
    <property type="entry name" value="V_HD-PTP_like"/>
    <property type="match status" value="1"/>
</dbReference>
<dbReference type="GO" id="GO:0043328">
    <property type="term" value="P:protein transport to vacuole involved in ubiquitin-dependent protein catabolic process via the multivesicular body sorting pathway"/>
    <property type="evidence" value="ECO:0007669"/>
    <property type="project" value="TreeGrafter"/>
</dbReference>
<feature type="compositionally biased region" description="Low complexity" evidence="6">
    <location>
        <begin position="1362"/>
        <end position="1371"/>
    </location>
</feature>
<feature type="compositionally biased region" description="Polar residues" evidence="6">
    <location>
        <begin position="1276"/>
        <end position="1313"/>
    </location>
</feature>
<dbReference type="PROSITE" id="PS51180">
    <property type="entry name" value="BRO1"/>
    <property type="match status" value="1"/>
</dbReference>
<proteinExistence type="predicted"/>
<feature type="compositionally biased region" description="Polar residues" evidence="6">
    <location>
        <begin position="1473"/>
        <end position="1484"/>
    </location>
</feature>
<evidence type="ECO:0000259" key="8">
    <source>
        <dbReference type="PROSITE" id="PS50056"/>
    </source>
</evidence>
<accession>A0A9Q1BC58</accession>
<feature type="compositionally biased region" description="Polar residues" evidence="6">
    <location>
        <begin position="1540"/>
        <end position="1551"/>
    </location>
</feature>
<feature type="region of interest" description="Disordered" evidence="6">
    <location>
        <begin position="1472"/>
        <end position="1551"/>
    </location>
</feature>
<feature type="region of interest" description="Disordered" evidence="6">
    <location>
        <begin position="1973"/>
        <end position="2075"/>
    </location>
</feature>
<feature type="region of interest" description="Disordered" evidence="6">
    <location>
        <begin position="2136"/>
        <end position="2194"/>
    </location>
</feature>
<feature type="domain" description="Tyrosine specific protein phosphatases" evidence="8">
    <location>
        <begin position="1828"/>
        <end position="1903"/>
    </location>
</feature>
<dbReference type="GO" id="GO:0004725">
    <property type="term" value="F:protein tyrosine phosphatase activity"/>
    <property type="evidence" value="ECO:0007669"/>
    <property type="project" value="InterPro"/>
</dbReference>
<evidence type="ECO:0000256" key="5">
    <source>
        <dbReference type="SAM" id="Coils"/>
    </source>
</evidence>
<dbReference type="PANTHER" id="PTHR23030">
    <property type="entry name" value="PCD6 INTERACTING PROTEIN-RELATED"/>
    <property type="match status" value="1"/>
</dbReference>
<feature type="compositionally biased region" description="Low complexity" evidence="6">
    <location>
        <begin position="989"/>
        <end position="1000"/>
    </location>
</feature>
<feature type="domain" description="Tyrosine-protein phosphatase" evidence="7">
    <location>
        <begin position="1680"/>
        <end position="1912"/>
    </location>
</feature>
<feature type="compositionally biased region" description="Low complexity" evidence="6">
    <location>
        <begin position="1089"/>
        <end position="1208"/>
    </location>
</feature>
<evidence type="ECO:0000313" key="10">
    <source>
        <dbReference type="EMBL" id="KAJ8019804.1"/>
    </source>
</evidence>
<feature type="compositionally biased region" description="Polar residues" evidence="6">
    <location>
        <begin position="1414"/>
        <end position="1428"/>
    </location>
</feature>
<dbReference type="InterPro" id="IPR025304">
    <property type="entry name" value="ALIX_V_dom"/>
</dbReference>
<dbReference type="OrthoDB" id="10266451at2759"/>
<dbReference type="PROSITE" id="PS50055">
    <property type="entry name" value="TYR_PHOSPHATASE_PTP"/>
    <property type="match status" value="1"/>
</dbReference>
<dbReference type="Gene3D" id="1.20.120.560">
    <property type="entry name" value="alix/aip1 in complex with the ypdl late domain"/>
    <property type="match status" value="1"/>
</dbReference>
<feature type="region of interest" description="Disordered" evidence="6">
    <location>
        <begin position="1259"/>
        <end position="1456"/>
    </location>
</feature>
<protein>
    <submittedName>
        <fullName evidence="10">Tyrosine-protein phosphatase non-receptor type 23</fullName>
    </submittedName>
</protein>
<dbReference type="Gene3D" id="1.25.40.280">
    <property type="entry name" value="alix/aip1 like domains"/>
    <property type="match status" value="1"/>
</dbReference>
<feature type="compositionally biased region" description="Low complexity" evidence="6">
    <location>
        <begin position="1489"/>
        <end position="1505"/>
    </location>
</feature>
<dbReference type="InterPro" id="IPR004328">
    <property type="entry name" value="BRO1_dom"/>
</dbReference>
<dbReference type="PROSITE" id="PS50056">
    <property type="entry name" value="TYR_PHOSPHATASE_2"/>
    <property type="match status" value="1"/>
</dbReference>
<dbReference type="PROSITE" id="PS00383">
    <property type="entry name" value="TYR_PHOSPHATASE_1"/>
    <property type="match status" value="1"/>
</dbReference>
<comment type="caution">
    <text evidence="10">The sequence shown here is derived from an EMBL/GenBank/DDBJ whole genome shotgun (WGS) entry which is preliminary data.</text>
</comment>
<sequence length="2194" mass="241428">MEAVPRMFMLSLELKDTADRAEFGPEIKRVINQNYMEDGEKYNEEIRQIEQLRMNAINATRDFNGISTLKKYYGQLHNLASRFPMEEGGEAAIFFSWIDTFDEEPFTHADIRFEQACILYNLGALHSVLGAKESRTVEEEMKVACTHFQCAAGIFTYLKENFQSDTSPDISFELMAIYIQTMLGQAQECLLEKSMQDNRKSSLVARISAQVVDYYKQALKGLDDINITSLLGSRRTKLWKRTLTVKMLHFASISYLYMSNQSEEQQKFGERVAYLQEATNKHNEAMKSAKGQHESVMEALNFAKDVIIGKFQSAKKDNDFVYHEKVPDIDSLPEVKGASLVKALPFQPYDESVAGPDIFRKLVPMKAHEASSMYSEEKAKLLRQVTAEIEEKDTELEQYMASLQVEQLKLGEEEPEKIPQVLLEVCAAVSVKEEPIKALVTSMQGLSNVVLDVDGAINEIDAILEEEETAEKQFQKDFGPRTAKSYDEVKKDLAKCKELHLKASQSNTELRKAMETHMENIKILASPLEEIQEVLPSLKAAEASVDKDAESNLKRLLEKVEEMKKQRKDFEQQLREALQKDDVTNTIVTQQQGNLQAFFQEQLEKHTPLQTYISQNLSAQDNILRALTDAHAAYADSRKVTADTAQRREDRIQELITSYTVYDDLIAKSNKGIDFYKKLEVTVSKLLARTKELVQASQNERKEKSAKLRAPQRPFAPKPAPGVSALPVGPQGPKLSDFWQPKSSPKRRGNRQDGANVVVGAGGQVGPGGPMPSTSNYQLPGQGASPAHLHGQSQYMGLPSHGQPPISVAPQVVSGGHGHLPMSQGEQRVPSSLSQQLPKDAPVGPNAHENQYHPAPPSSSSQQQPVTPVPPQQHMGRLPHNSVLPPGAPGSHITPNQVPPSSGVIQNPPSIPSSVHQLNHMQPLPKLSGSTNRDVGIASQTASHTHMITSSASTGQLSSGVPHSHSQSMPASSVPSSYGSNIPHQYSHPGVGNVGQVGPPSNQFPSISQIPSLTSTGASHAPGGNQNVVTQRPEASQPGHFPPNQQGQFVSQGQMCNQQQTPTSRHQQVKNQQQHPVNQHVQPVTHPQPVIQQQHPPHPVSQQRQVIPQQQPFHQQMHPVNPQLPVSHQQLSSQQQQPLNQQMQPMPQQLQHVSQQQPVSQSQPVSHQQVSSQQQQPLDQQMQPMHQQPQTVSQQQPTSLPQPVSQPQAVNHPPHINQQQQSTNSTQSIKHSQHPGQPHTVNPNMAPQANMVQMQTVLGPSSKQPTIGSGGAYGLQQGSFQPSQNMQPQSFSKHQTFPSGGSPSHHLQQQQPRSLGPQGHSMQAQFVPGYNVQGSQHQSANQPYHPPSSNIVPQAPLPRFGSPVHQHQQPSQRPPQPTAYPQPGGTQFQPRHAPPSQSVPVSQYQQQPTGVPQGYQSAVTGPHQQGMQQVPRYPGPAARTYQASQPMPVGQYPSQLGGNPVKNVNMRLKTEQENLPQPTLQPTKLTKDLLSSSPEGSSPLIESEIMVPQNVKTDQAPPEPKVTQAPPQSSTELLSSLQQNWSEESNGSTSSNLAILSQPLTTSSGLPVKDSKVTPNSNLAILSQPVIGPDLKAQTSKTPLTLPAGQGVSTTENEDPYLDKMVLDRFVDEVERLEKYVEGLNRQMLSGPTVLDGVWKAINDDQERVTRQFSISVARCYSTKNRHPDIMPYDHNRVLLKTSKDDFINSSYLRDLSPSTPTFIATQAPLPTTMETFWQMIYEQQVFLLVMLVSSKAKGTSEFHQYWPSDRGQPQLYGAFSVMLQSSKHSEFHTERFLQLTHVPTKQVRTVLHMQFTAWPEFGVPEQSSDLLQFISQVQNYHLQQKQLTLPIVVHCSAGVGRTGTFCTIYSAVQDINSGKGITDIPKVVKNLRRQRKWMVAEKEQLKFCYEAVLCYAQQVLAKRGIFTKLAGTMSPRPSKNAPSRLNSFDVIMGADSVQSLQHSISKLSVRPPEVHVTTTETPMPQGEGDLPQAGESTRDGSNHVGNDGPSVVGDDIIGAGTNGLSQTFSATNSAQPDELDGTVDQSTSTGIDGNVVGVPGDSTLPVTPDSGSSTPKTKSVHQMLESNLDNFSANTQNFVPPDVVESSTISQGGQEGISEGDARGVSQGVLPSILEDLSPQNFSIKEEEKSKGKKFTKEDFEKRKNNLTASQGNSGDPFDSLDPLWSMKGDSSAEKSS</sequence>
<dbReference type="SMART" id="SM00194">
    <property type="entry name" value="PTPc"/>
    <property type="match status" value="1"/>
</dbReference>
<feature type="region of interest" description="Disordered" evidence="6">
    <location>
        <begin position="948"/>
        <end position="1077"/>
    </location>
</feature>
<name>A0A9Q1BC58_HOLLE</name>
<feature type="compositionally biased region" description="Low complexity" evidence="6">
    <location>
        <begin position="1528"/>
        <end position="1539"/>
    </location>
</feature>
<dbReference type="PANTHER" id="PTHR23030:SF30">
    <property type="entry name" value="TYROSINE-PROTEIN PHOSPHATASE NON-RECEPTOR TYPE 23"/>
    <property type="match status" value="1"/>
</dbReference>
<dbReference type="Pfam" id="PF13949">
    <property type="entry name" value="ALIX_LYPXL_bnd"/>
    <property type="match status" value="1"/>
</dbReference>
<evidence type="ECO:0000256" key="4">
    <source>
        <dbReference type="ARBA" id="ARBA00022753"/>
    </source>
</evidence>
<keyword evidence="4" id="KW-0967">Endosome</keyword>
<feature type="region of interest" description="Disordered" evidence="6">
    <location>
        <begin position="2100"/>
        <end position="2121"/>
    </location>
</feature>
<dbReference type="SMART" id="SM01041">
    <property type="entry name" value="BRO1"/>
    <property type="match status" value="1"/>
</dbReference>
<organism evidence="10 11">
    <name type="scientific">Holothuria leucospilota</name>
    <name type="common">Black long sea cucumber</name>
    <name type="synonym">Mertensiothuria leucospilota</name>
    <dbReference type="NCBI Taxonomy" id="206669"/>
    <lineage>
        <taxon>Eukaryota</taxon>
        <taxon>Metazoa</taxon>
        <taxon>Echinodermata</taxon>
        <taxon>Eleutherozoa</taxon>
        <taxon>Echinozoa</taxon>
        <taxon>Holothuroidea</taxon>
        <taxon>Aspidochirotacea</taxon>
        <taxon>Aspidochirotida</taxon>
        <taxon>Holothuriidae</taxon>
        <taxon>Holothuria</taxon>
    </lineage>
</organism>
<feature type="compositionally biased region" description="Polar residues" evidence="6">
    <location>
        <begin position="893"/>
        <end position="920"/>
    </location>
</feature>
<keyword evidence="5" id="KW-0175">Coiled coil</keyword>
<feature type="compositionally biased region" description="Polar residues" evidence="6">
    <location>
        <begin position="2019"/>
        <end position="2032"/>
    </location>
</feature>
<feature type="compositionally biased region" description="Polar residues" evidence="6">
    <location>
        <begin position="948"/>
        <end position="961"/>
    </location>
</feature>
<dbReference type="GO" id="GO:0005768">
    <property type="term" value="C:endosome"/>
    <property type="evidence" value="ECO:0007669"/>
    <property type="project" value="UniProtKB-SubCell"/>
</dbReference>
<feature type="compositionally biased region" description="Low complexity" evidence="6">
    <location>
        <begin position="1394"/>
        <end position="1408"/>
    </location>
</feature>
<evidence type="ECO:0000256" key="2">
    <source>
        <dbReference type="ARBA" id="ARBA00004496"/>
    </source>
</evidence>
<evidence type="ECO:0000256" key="1">
    <source>
        <dbReference type="ARBA" id="ARBA00004177"/>
    </source>
</evidence>
<dbReference type="SUPFAM" id="SSF52799">
    <property type="entry name" value="(Phosphotyrosine protein) phosphatases II"/>
    <property type="match status" value="1"/>
</dbReference>
<dbReference type="InterPro" id="IPR000242">
    <property type="entry name" value="PTP_cat"/>
</dbReference>
<reference evidence="10" key="1">
    <citation type="submission" date="2021-10" db="EMBL/GenBank/DDBJ databases">
        <title>Tropical sea cucumber genome reveals ecological adaptation and Cuvierian tubules defense mechanism.</title>
        <authorList>
            <person name="Chen T."/>
        </authorList>
    </citation>
    <scope>NUCLEOTIDE SEQUENCE</scope>
    <source>
        <strain evidence="10">Nanhai2018</strain>
        <tissue evidence="10">Muscle</tissue>
    </source>
</reference>
<feature type="domain" description="BRO1" evidence="9">
    <location>
        <begin position="8"/>
        <end position="396"/>
    </location>
</feature>
<evidence type="ECO:0000259" key="7">
    <source>
        <dbReference type="PROSITE" id="PS50055"/>
    </source>
</evidence>
<keyword evidence="11" id="KW-1185">Reference proteome</keyword>
<feature type="compositionally biased region" description="Low complexity" evidence="6">
    <location>
        <begin position="1217"/>
        <end position="1228"/>
    </location>
</feature>
<evidence type="ECO:0000313" key="11">
    <source>
        <dbReference type="Proteomes" id="UP001152320"/>
    </source>
</evidence>
<feature type="compositionally biased region" description="Polar residues" evidence="6">
    <location>
        <begin position="824"/>
        <end position="837"/>
    </location>
</feature>
<dbReference type="SMART" id="SM00404">
    <property type="entry name" value="PTPc_motif"/>
    <property type="match status" value="1"/>
</dbReference>
<dbReference type="EMBL" id="JAIZAY010000023">
    <property type="protein sequence ID" value="KAJ8019804.1"/>
    <property type="molecule type" value="Genomic_DNA"/>
</dbReference>
<feature type="region of interest" description="Disordered" evidence="6">
    <location>
        <begin position="696"/>
        <end position="934"/>
    </location>
</feature>
<dbReference type="InterPro" id="IPR038499">
    <property type="entry name" value="BRO1_sf"/>
</dbReference>
<dbReference type="Pfam" id="PF00102">
    <property type="entry name" value="Y_phosphatase"/>
    <property type="match status" value="1"/>
</dbReference>
<dbReference type="Gene3D" id="3.90.190.10">
    <property type="entry name" value="Protein tyrosine phosphatase superfamily"/>
    <property type="match status" value="1"/>
</dbReference>
<evidence type="ECO:0000256" key="3">
    <source>
        <dbReference type="ARBA" id="ARBA00022490"/>
    </source>
</evidence>
<dbReference type="Proteomes" id="UP001152320">
    <property type="component" value="Chromosome 23"/>
</dbReference>
<feature type="compositionally biased region" description="Polar residues" evidence="6">
    <location>
        <begin position="1001"/>
        <end position="1034"/>
    </location>
</feature>
<feature type="compositionally biased region" description="Polar residues" evidence="6">
    <location>
        <begin position="1043"/>
        <end position="1065"/>
    </location>
</feature>
<feature type="coiled-coil region" evidence="5">
    <location>
        <begin position="546"/>
        <end position="580"/>
    </location>
</feature>
<feature type="coiled-coil region" evidence="5">
    <location>
        <begin position="32"/>
        <end position="62"/>
    </location>
</feature>
<dbReference type="GO" id="GO:0032456">
    <property type="term" value="P:endocytic recycling"/>
    <property type="evidence" value="ECO:0007669"/>
    <property type="project" value="TreeGrafter"/>
</dbReference>
<feature type="compositionally biased region" description="Low complexity" evidence="6">
    <location>
        <begin position="962"/>
        <end position="980"/>
    </location>
</feature>
<dbReference type="GO" id="GO:0045022">
    <property type="term" value="P:early endosome to late endosome transport"/>
    <property type="evidence" value="ECO:0007669"/>
    <property type="project" value="TreeGrafter"/>
</dbReference>
<dbReference type="InterPro" id="IPR016130">
    <property type="entry name" value="Tyr_Pase_AS"/>
</dbReference>
<dbReference type="InterPro" id="IPR029021">
    <property type="entry name" value="Prot-tyrosine_phosphatase-like"/>
</dbReference>
<dbReference type="Pfam" id="PF03097">
    <property type="entry name" value="BRO1"/>
    <property type="match status" value="1"/>
</dbReference>
<feature type="compositionally biased region" description="Basic and acidic residues" evidence="6">
    <location>
        <begin position="2141"/>
        <end position="2161"/>
    </location>
</feature>
<dbReference type="InterPro" id="IPR003595">
    <property type="entry name" value="Tyr_Pase_cat"/>
</dbReference>